<reference evidence="2 3" key="1">
    <citation type="submission" date="2020-11" db="EMBL/GenBank/DDBJ databases">
        <title>Actinomyces sp. ZJ750.</title>
        <authorList>
            <person name="Zhou J."/>
        </authorList>
    </citation>
    <scope>NUCLEOTIDE SEQUENCE [LARGE SCALE GENOMIC DNA]</scope>
    <source>
        <strain evidence="2 3">ZJ750</strain>
    </source>
</reference>
<dbReference type="Gene3D" id="3.40.190.10">
    <property type="entry name" value="Periplasmic binding protein-like II"/>
    <property type="match status" value="3"/>
</dbReference>
<dbReference type="InterPro" id="IPR050490">
    <property type="entry name" value="Bact_solute-bd_prot1"/>
</dbReference>
<keyword evidence="1" id="KW-0732">Signal</keyword>
<gene>
    <name evidence="2" type="ORF">ID810_09955</name>
</gene>
<dbReference type="PANTHER" id="PTHR43649:SF14">
    <property type="entry name" value="BLR3389 PROTEIN"/>
    <property type="match status" value="1"/>
</dbReference>
<dbReference type="PANTHER" id="PTHR43649">
    <property type="entry name" value="ARABINOSE-BINDING PROTEIN-RELATED"/>
    <property type="match status" value="1"/>
</dbReference>
<name>A0A7T0LKD7_9ACTO</name>
<dbReference type="InterPro" id="IPR006311">
    <property type="entry name" value="TAT_signal"/>
</dbReference>
<keyword evidence="3" id="KW-1185">Reference proteome</keyword>
<dbReference type="Proteomes" id="UP000594637">
    <property type="component" value="Chromosome"/>
</dbReference>
<dbReference type="InterPro" id="IPR006059">
    <property type="entry name" value="SBP"/>
</dbReference>
<dbReference type="Pfam" id="PF01547">
    <property type="entry name" value="SBP_bac_1"/>
    <property type="match status" value="1"/>
</dbReference>
<dbReference type="PROSITE" id="PS51318">
    <property type="entry name" value="TAT"/>
    <property type="match status" value="1"/>
</dbReference>
<accession>A0A7T0LKD7</accession>
<dbReference type="SUPFAM" id="SSF53850">
    <property type="entry name" value="Periplasmic binding protein-like II"/>
    <property type="match status" value="1"/>
</dbReference>
<dbReference type="CDD" id="cd13585">
    <property type="entry name" value="PBP2_TMBP_like"/>
    <property type="match status" value="1"/>
</dbReference>
<dbReference type="KEGG" id="arep:ID810_09955"/>
<organism evidence="2 3">
    <name type="scientific">Actinomyces respiraculi</name>
    <dbReference type="NCBI Taxonomy" id="2744574"/>
    <lineage>
        <taxon>Bacteria</taxon>
        <taxon>Bacillati</taxon>
        <taxon>Actinomycetota</taxon>
        <taxon>Actinomycetes</taxon>
        <taxon>Actinomycetales</taxon>
        <taxon>Actinomycetaceae</taxon>
        <taxon>Actinomyces</taxon>
    </lineage>
</organism>
<dbReference type="RefSeq" id="WP_166857956.1">
    <property type="nucleotide sequence ID" value="NZ_CP063989.1"/>
</dbReference>
<proteinExistence type="predicted"/>
<evidence type="ECO:0000313" key="3">
    <source>
        <dbReference type="Proteomes" id="UP000594637"/>
    </source>
</evidence>
<sequence length="447" mass="46966">MKIDRRMFLRATSAVAVAGVASAALAACGSSGSGTTKADPSAAAAAAEEGGELLVWAWDNTIPACAEAFMKKYPNVKVEVVNVGTSQDQYTSLQNAISAGKGGPDVAQVEYYALPQFSISEALADLSAFGAGDLNSTFTEGPWGSVTDGDAVYGLPLDSGPMAMFYNEEVFTSLGIAIPTTWDEYLEAARAIHAADPTTYIANDTGDAGSTLSGLWQAGATPYTVDGTKVTIDFSGAKVDRYADFLTTMIKEGLVAPISGWTDEWFQALGDGTIATLVTGAWMPGNFISSVPDAAGKWRVAPQPRWDANTPACAENGGSSLAAMAATDKQALAYQFIRFCCAEDGIRIRIDGGAFPSTVAELDSADFLNKEFDYFGGQKANEVLSQAAKDVLPGWSYLPFQIYANSVFNDNVGVAYTSKGQTSVAEGLAAWQKACITYGNQQGFTVS</sequence>
<protein>
    <submittedName>
        <fullName evidence="2">Sugar ABC transporter substrate-binding protein</fullName>
    </submittedName>
</protein>
<dbReference type="PROSITE" id="PS51257">
    <property type="entry name" value="PROKAR_LIPOPROTEIN"/>
    <property type="match status" value="1"/>
</dbReference>
<evidence type="ECO:0000313" key="2">
    <source>
        <dbReference type="EMBL" id="QPL05051.1"/>
    </source>
</evidence>
<evidence type="ECO:0000256" key="1">
    <source>
        <dbReference type="SAM" id="SignalP"/>
    </source>
</evidence>
<feature type="signal peptide" evidence="1">
    <location>
        <begin position="1"/>
        <end position="26"/>
    </location>
</feature>
<dbReference type="EMBL" id="CP063989">
    <property type="protein sequence ID" value="QPL05051.1"/>
    <property type="molecule type" value="Genomic_DNA"/>
</dbReference>
<feature type="chain" id="PRO_5038929999" evidence="1">
    <location>
        <begin position="27"/>
        <end position="447"/>
    </location>
</feature>
<dbReference type="AlphaFoldDB" id="A0A7T0LKD7"/>